<protein>
    <submittedName>
        <fullName evidence="2">Uncharacterized protein</fullName>
    </submittedName>
</protein>
<dbReference type="OrthoDB" id="42462at2759"/>
<feature type="region of interest" description="Disordered" evidence="1">
    <location>
        <begin position="260"/>
        <end position="288"/>
    </location>
</feature>
<feature type="region of interest" description="Disordered" evidence="1">
    <location>
        <begin position="110"/>
        <end position="130"/>
    </location>
</feature>
<dbReference type="STRING" id="65357.A0A024GEJ2"/>
<dbReference type="EMBL" id="CAIX01000082">
    <property type="protein sequence ID" value="CCI44905.1"/>
    <property type="molecule type" value="Genomic_DNA"/>
</dbReference>
<proteinExistence type="predicted"/>
<reference evidence="2 3" key="1">
    <citation type="submission" date="2012-05" db="EMBL/GenBank/DDBJ databases">
        <title>Recombination and specialization in a pathogen metapopulation.</title>
        <authorList>
            <person name="Gardiner A."/>
            <person name="Kemen E."/>
            <person name="Schultz-Larsen T."/>
            <person name="MacLean D."/>
            <person name="Van Oosterhout C."/>
            <person name="Jones J.D.G."/>
        </authorList>
    </citation>
    <scope>NUCLEOTIDE SEQUENCE [LARGE SCALE GENOMIC DNA]</scope>
    <source>
        <strain evidence="2 3">Ac Nc2</strain>
    </source>
</reference>
<feature type="compositionally biased region" description="Polar residues" evidence="1">
    <location>
        <begin position="266"/>
        <end position="286"/>
    </location>
</feature>
<dbReference type="Proteomes" id="UP000053237">
    <property type="component" value="Unassembled WGS sequence"/>
</dbReference>
<feature type="region of interest" description="Disordered" evidence="1">
    <location>
        <begin position="39"/>
        <end position="58"/>
    </location>
</feature>
<sequence>MKENKSSSAKCEKKVNETFLKLQASLNASWKPNNAMESVPKIQSVTGQISTSDDFTPKEMDEMSTMTAAERLRYRRKRLQKQANAKLEADAFLAEVNENIQKKNPSSNRIVKETLPPSQLDTRNGTSGMESVLKPKMASATHIKERAKTDPRALTIETDTKEVASPLTSGSTTRKTSFPDRRKSPKRGALLLSEAVDRNIARGRAEVGVASMAFQEKAITMRPTLSDRNGQSKAFVSLANGVKPESATGNLDKREIHQEPPAYSHQHINATDTSPDQPASMPQPNASYPHHKMTTWNAFPPPVPIYHPYGMYPAMPIAAFPMPVTWPSNALAYQSITSLQLDRCDHCRGVGLHLVHENGLCAHCHRLQVDSIAARAKMRQQCAGCNGWGLGLLESNGKCGHCNRVENELISIHFAHSRVPQIPRDDFSDSSSDWDSFSSECDS</sequence>
<evidence type="ECO:0000256" key="1">
    <source>
        <dbReference type="SAM" id="MobiDB-lite"/>
    </source>
</evidence>
<evidence type="ECO:0000313" key="2">
    <source>
        <dbReference type="EMBL" id="CCI44905.1"/>
    </source>
</evidence>
<keyword evidence="3" id="KW-1185">Reference proteome</keyword>
<feature type="compositionally biased region" description="Polar residues" evidence="1">
    <location>
        <begin position="116"/>
        <end position="129"/>
    </location>
</feature>
<accession>A0A024GEJ2</accession>
<gene>
    <name evidence="2" type="ORF">BN9_057290</name>
</gene>
<name>A0A024GEJ2_9STRA</name>
<comment type="caution">
    <text evidence="2">The sequence shown here is derived from an EMBL/GenBank/DDBJ whole genome shotgun (WGS) entry which is preliminary data.</text>
</comment>
<feature type="region of interest" description="Disordered" evidence="1">
    <location>
        <begin position="160"/>
        <end position="186"/>
    </location>
</feature>
<organism evidence="2 3">
    <name type="scientific">Albugo candida</name>
    <dbReference type="NCBI Taxonomy" id="65357"/>
    <lineage>
        <taxon>Eukaryota</taxon>
        <taxon>Sar</taxon>
        <taxon>Stramenopiles</taxon>
        <taxon>Oomycota</taxon>
        <taxon>Peronosporomycetes</taxon>
        <taxon>Albuginales</taxon>
        <taxon>Albuginaceae</taxon>
        <taxon>Albugo</taxon>
    </lineage>
</organism>
<evidence type="ECO:0000313" key="3">
    <source>
        <dbReference type="Proteomes" id="UP000053237"/>
    </source>
</evidence>
<dbReference type="InParanoid" id="A0A024GEJ2"/>
<dbReference type="AlphaFoldDB" id="A0A024GEJ2"/>
<feature type="compositionally biased region" description="Polar residues" evidence="1">
    <location>
        <begin position="166"/>
        <end position="176"/>
    </location>
</feature>
<feature type="compositionally biased region" description="Polar residues" evidence="1">
    <location>
        <begin position="39"/>
        <end position="54"/>
    </location>
</feature>